<proteinExistence type="predicted"/>
<dbReference type="AlphaFoldDB" id="A0A2A4J7A9"/>
<feature type="compositionally biased region" description="Polar residues" evidence="1">
    <location>
        <begin position="22"/>
        <end position="46"/>
    </location>
</feature>
<gene>
    <name evidence="2" type="ORF">B5V51_5697</name>
</gene>
<name>A0A2A4J7A9_HELVI</name>
<feature type="compositionally biased region" description="Basic and acidic residues" evidence="1">
    <location>
        <begin position="47"/>
        <end position="59"/>
    </location>
</feature>
<reference evidence="2" key="1">
    <citation type="submission" date="2017-09" db="EMBL/GenBank/DDBJ databases">
        <title>Contemporary evolution of a Lepidopteran species, Heliothis virescens, in response to modern agricultural practices.</title>
        <authorList>
            <person name="Fritz M.L."/>
            <person name="Deyonke A.M."/>
            <person name="Papanicolaou A."/>
            <person name="Micinski S."/>
            <person name="Westbrook J."/>
            <person name="Gould F."/>
        </authorList>
    </citation>
    <scope>NUCLEOTIDE SEQUENCE [LARGE SCALE GENOMIC DNA]</scope>
    <source>
        <strain evidence="2">HvINT-</strain>
        <tissue evidence="2">Whole body</tissue>
    </source>
</reference>
<organism evidence="2">
    <name type="scientific">Heliothis virescens</name>
    <name type="common">Tobacco budworm moth</name>
    <dbReference type="NCBI Taxonomy" id="7102"/>
    <lineage>
        <taxon>Eukaryota</taxon>
        <taxon>Metazoa</taxon>
        <taxon>Ecdysozoa</taxon>
        <taxon>Arthropoda</taxon>
        <taxon>Hexapoda</taxon>
        <taxon>Insecta</taxon>
        <taxon>Pterygota</taxon>
        <taxon>Neoptera</taxon>
        <taxon>Endopterygota</taxon>
        <taxon>Lepidoptera</taxon>
        <taxon>Glossata</taxon>
        <taxon>Ditrysia</taxon>
        <taxon>Noctuoidea</taxon>
        <taxon>Noctuidae</taxon>
        <taxon>Heliothinae</taxon>
        <taxon>Heliothis</taxon>
    </lineage>
</organism>
<evidence type="ECO:0000256" key="1">
    <source>
        <dbReference type="SAM" id="MobiDB-lite"/>
    </source>
</evidence>
<comment type="caution">
    <text evidence="2">The sequence shown here is derived from an EMBL/GenBank/DDBJ whole genome shotgun (WGS) entry which is preliminary data.</text>
</comment>
<evidence type="ECO:0000313" key="2">
    <source>
        <dbReference type="EMBL" id="PCG68007.1"/>
    </source>
</evidence>
<accession>A0A2A4J7A9</accession>
<protein>
    <submittedName>
        <fullName evidence="2">Uncharacterized protein</fullName>
    </submittedName>
</protein>
<feature type="region of interest" description="Disordered" evidence="1">
    <location>
        <begin position="16"/>
        <end position="75"/>
    </location>
</feature>
<dbReference type="EMBL" id="NWSH01002545">
    <property type="protein sequence ID" value="PCG68007.1"/>
    <property type="molecule type" value="Genomic_DNA"/>
</dbReference>
<sequence length="75" mass="8254">MDPLHRDRFRVFVVSSHHQEPSVGTWSKCRSSPTIQSGCVTGSSQQEKNDPCKPLREPGEDGDTSTEGLAQESKP</sequence>